<accession>A0A8J6PMM9</accession>
<dbReference type="InterPro" id="IPR000601">
    <property type="entry name" value="PKD_dom"/>
</dbReference>
<sequence>MGLLVTPLNLPSEGCGFVEAVFEFSISGCTTPSFTLSETIFYGTPVTGSITASAGSCGSYTFSANLTSLGITSPLWGFGDGVHSTHPSPFYTYSSNGTYIVTLQDAEDPTVCPSYIEV</sequence>
<evidence type="ECO:0000313" key="3">
    <source>
        <dbReference type="Proteomes" id="UP000652681"/>
    </source>
</evidence>
<evidence type="ECO:0000259" key="1">
    <source>
        <dbReference type="PROSITE" id="PS50093"/>
    </source>
</evidence>
<feature type="domain" description="PKD" evidence="1">
    <location>
        <begin position="76"/>
        <end position="103"/>
    </location>
</feature>
<evidence type="ECO:0000313" key="2">
    <source>
        <dbReference type="EMBL" id="MBC9813650.1"/>
    </source>
</evidence>
<organism evidence="2 3">
    <name type="scientific">Taishania pollutisoli</name>
    <dbReference type="NCBI Taxonomy" id="2766479"/>
    <lineage>
        <taxon>Bacteria</taxon>
        <taxon>Pseudomonadati</taxon>
        <taxon>Bacteroidota</taxon>
        <taxon>Flavobacteriia</taxon>
        <taxon>Flavobacteriales</taxon>
        <taxon>Crocinitomicaceae</taxon>
        <taxon>Taishania</taxon>
    </lineage>
</organism>
<comment type="caution">
    <text evidence="2">The sequence shown here is derived from an EMBL/GenBank/DDBJ whole genome shotgun (WGS) entry which is preliminary data.</text>
</comment>
<reference evidence="2" key="1">
    <citation type="submission" date="2020-09" db="EMBL/GenBank/DDBJ databases">
        <title>Taishania pollutisoli gen. nov., sp. nov., Isolated from Tetrabromobisphenol A-Contaminated Soil.</title>
        <authorList>
            <person name="Chen Q."/>
        </authorList>
    </citation>
    <scope>NUCLEOTIDE SEQUENCE</scope>
    <source>
        <strain evidence="2">CZZ-1</strain>
    </source>
</reference>
<gene>
    <name evidence="2" type="ORF">H9Y05_14335</name>
</gene>
<dbReference type="AlphaFoldDB" id="A0A8J6PMM9"/>
<dbReference type="PROSITE" id="PS50093">
    <property type="entry name" value="PKD"/>
    <property type="match status" value="1"/>
</dbReference>
<dbReference type="InterPro" id="IPR013783">
    <property type="entry name" value="Ig-like_fold"/>
</dbReference>
<dbReference type="EMBL" id="JACVEL010000013">
    <property type="protein sequence ID" value="MBC9813650.1"/>
    <property type="molecule type" value="Genomic_DNA"/>
</dbReference>
<dbReference type="CDD" id="cd00146">
    <property type="entry name" value="PKD"/>
    <property type="match status" value="1"/>
</dbReference>
<dbReference type="Proteomes" id="UP000652681">
    <property type="component" value="Unassembled WGS sequence"/>
</dbReference>
<dbReference type="InterPro" id="IPR035986">
    <property type="entry name" value="PKD_dom_sf"/>
</dbReference>
<dbReference type="SUPFAM" id="SSF49299">
    <property type="entry name" value="PKD domain"/>
    <property type="match status" value="1"/>
</dbReference>
<keyword evidence="3" id="KW-1185">Reference proteome</keyword>
<protein>
    <submittedName>
        <fullName evidence="2">PKD domain-containing protein</fullName>
    </submittedName>
</protein>
<dbReference type="RefSeq" id="WP_216714681.1">
    <property type="nucleotide sequence ID" value="NZ_JACVEL010000013.1"/>
</dbReference>
<dbReference type="Pfam" id="PF18911">
    <property type="entry name" value="PKD_4"/>
    <property type="match status" value="1"/>
</dbReference>
<proteinExistence type="predicted"/>
<dbReference type="Gene3D" id="2.60.40.10">
    <property type="entry name" value="Immunoglobulins"/>
    <property type="match status" value="1"/>
</dbReference>
<feature type="non-terminal residue" evidence="2">
    <location>
        <position position="118"/>
    </location>
</feature>
<name>A0A8J6PMM9_9FLAO</name>